<reference evidence="1 2" key="1">
    <citation type="submission" date="2019-06" db="EMBL/GenBank/DDBJ databases">
        <title>Discovery of a novel chromosome fission-fusion reversal in muntjac.</title>
        <authorList>
            <person name="Mudd A.B."/>
            <person name="Bredeson J.V."/>
            <person name="Baum R."/>
            <person name="Hockemeyer D."/>
            <person name="Rokhsar D.S."/>
        </authorList>
    </citation>
    <scope>NUCLEOTIDE SEQUENCE [LARGE SCALE GENOMIC DNA]</scope>
    <source>
        <strain evidence="1">UCam_UCB_Mr</strain>
        <tissue evidence="1">Fibroblast cell line</tissue>
    </source>
</reference>
<dbReference type="InterPro" id="IPR001197">
    <property type="entry name" value="Ribosomal_uL16_euk_arch"/>
</dbReference>
<dbReference type="Gene3D" id="3.90.1170.10">
    <property type="entry name" value="Ribosomal protein L10e/L16"/>
    <property type="match status" value="3"/>
</dbReference>
<dbReference type="PANTHER" id="PTHR11726">
    <property type="entry name" value="60S RIBOSOMAL PROTEIN L10"/>
    <property type="match status" value="1"/>
</dbReference>
<dbReference type="InterPro" id="IPR036920">
    <property type="entry name" value="Ribosomal_uL16_sf"/>
</dbReference>
<comment type="caution">
    <text evidence="1">The sequence shown here is derived from an EMBL/GenBank/DDBJ whole genome shotgun (WGS) entry which is preliminary data.</text>
</comment>
<dbReference type="SUPFAM" id="SSF54686">
    <property type="entry name" value="Ribosomal protein L16p/L10e"/>
    <property type="match status" value="1"/>
</dbReference>
<keyword evidence="2" id="KW-1185">Reference proteome</keyword>
<organism evidence="1 2">
    <name type="scientific">Muntiacus reevesi</name>
    <name type="common">Reeves' muntjac</name>
    <name type="synonym">Cervus reevesi</name>
    <dbReference type="NCBI Taxonomy" id="9886"/>
    <lineage>
        <taxon>Eukaryota</taxon>
        <taxon>Metazoa</taxon>
        <taxon>Chordata</taxon>
        <taxon>Craniata</taxon>
        <taxon>Vertebrata</taxon>
        <taxon>Euteleostomi</taxon>
        <taxon>Mammalia</taxon>
        <taxon>Eutheria</taxon>
        <taxon>Laurasiatheria</taxon>
        <taxon>Artiodactyla</taxon>
        <taxon>Ruminantia</taxon>
        <taxon>Pecora</taxon>
        <taxon>Cervidae</taxon>
        <taxon>Muntiacinae</taxon>
        <taxon>Muntiacus</taxon>
    </lineage>
</organism>
<dbReference type="GO" id="GO:0006412">
    <property type="term" value="P:translation"/>
    <property type="evidence" value="ECO:0007669"/>
    <property type="project" value="InterPro"/>
</dbReference>
<dbReference type="EMBL" id="VCEB01000001">
    <property type="protein sequence ID" value="KAB0387988.1"/>
    <property type="molecule type" value="Genomic_DNA"/>
</dbReference>
<proteinExistence type="predicted"/>
<evidence type="ECO:0000313" key="2">
    <source>
        <dbReference type="Proteomes" id="UP000326062"/>
    </source>
</evidence>
<dbReference type="AlphaFoldDB" id="A0A5J5N5P6"/>
<dbReference type="GO" id="GO:0003735">
    <property type="term" value="F:structural constituent of ribosome"/>
    <property type="evidence" value="ECO:0007669"/>
    <property type="project" value="InterPro"/>
</dbReference>
<name>A0A5J5N5P6_MUNRE</name>
<evidence type="ECO:0008006" key="3">
    <source>
        <dbReference type="Google" id="ProtNLM"/>
    </source>
</evidence>
<dbReference type="GO" id="GO:0005840">
    <property type="term" value="C:ribosome"/>
    <property type="evidence" value="ECO:0007669"/>
    <property type="project" value="InterPro"/>
</dbReference>
<protein>
    <recommendedName>
        <fullName evidence="3">Ribosomal protein L10e/L16 domain-containing protein</fullName>
    </recommendedName>
</protein>
<gene>
    <name evidence="1" type="ORF">FD755_002944</name>
</gene>
<accession>A0A5J5N5P6</accession>
<evidence type="ECO:0000313" key="1">
    <source>
        <dbReference type="EMBL" id="KAB0387988.1"/>
    </source>
</evidence>
<dbReference type="Proteomes" id="UP000326062">
    <property type="component" value="Chromosome 1"/>
</dbReference>
<sequence length="153" mass="17723">MGCCSTPYYGYCKKKPYRKSPFCQDVSDAKIYFFDQGRKKVSMSSFPSKPWGLPLFVEQAHGEKLWQRWFSHPGMAPPHHVICINKMLSCAGADRLQTGMFIMSISTKLKEKEHVIGALCRAKFKFPGRQKSHMSRKWRFTKSNVDEFEKMVA</sequence>